<evidence type="ECO:0000313" key="3">
    <source>
        <dbReference type="EMBL" id="EAS50240.1"/>
    </source>
</evidence>
<keyword evidence="1" id="KW-0902">Two-component regulatory system</keyword>
<dbReference type="HOGENOM" id="CLU_1568966_0_0_5"/>
<gene>
    <name evidence="3" type="ORF">SI859A1_01606</name>
</gene>
<dbReference type="EMBL" id="AAPJ01000003">
    <property type="protein sequence ID" value="EAS50240.1"/>
    <property type="molecule type" value="Genomic_DNA"/>
</dbReference>
<dbReference type="SUPFAM" id="SSF47226">
    <property type="entry name" value="Histidine-containing phosphotransfer domain, HPT domain"/>
    <property type="match status" value="1"/>
</dbReference>
<comment type="caution">
    <text evidence="3">The sequence shown here is derived from an EMBL/GenBank/DDBJ whole genome shotgun (WGS) entry which is preliminary data.</text>
</comment>
<organism evidence="3 4">
    <name type="scientific">Aurantimonas manganoxydans (strain ATCC BAA-1229 / DSM 21871 / SI85-9A1)</name>
    <dbReference type="NCBI Taxonomy" id="287752"/>
    <lineage>
        <taxon>Bacteria</taxon>
        <taxon>Pseudomonadati</taxon>
        <taxon>Pseudomonadota</taxon>
        <taxon>Alphaproteobacteria</taxon>
        <taxon>Hyphomicrobiales</taxon>
        <taxon>Aurantimonadaceae</taxon>
        <taxon>Aurantimonas</taxon>
    </lineage>
</organism>
<dbReference type="GO" id="GO:0000160">
    <property type="term" value="P:phosphorelay signal transduction system"/>
    <property type="evidence" value="ECO:0007669"/>
    <property type="project" value="UniProtKB-KW"/>
</dbReference>
<evidence type="ECO:0000256" key="1">
    <source>
        <dbReference type="ARBA" id="ARBA00023012"/>
    </source>
</evidence>
<keyword evidence="4" id="KW-1185">Reference proteome</keyword>
<dbReference type="InterPro" id="IPR036641">
    <property type="entry name" value="HPT_dom_sf"/>
</dbReference>
<sequence>MGQVPVSALNASSIPAADDRSCVQDGAQCYGFRTASLDCSDGPMVSLAHSLPDDAFPPAGEGALRSPSGQRPIDLVHLARQTAGDRSLEREVLGLFVRHLQLVGVRLETAGGLELRQIAHTLKGACRNVGAFPLADAAEASERSGFDAASLAALRAEVDETLGFVTRLAR</sequence>
<dbReference type="InterPro" id="IPR008207">
    <property type="entry name" value="Sig_transdc_His_kin_Hpt_dom"/>
</dbReference>
<feature type="domain" description="HPt" evidence="2">
    <location>
        <begin position="114"/>
        <end position="160"/>
    </location>
</feature>
<dbReference type="Pfam" id="PF01627">
    <property type="entry name" value="Hpt"/>
    <property type="match status" value="1"/>
</dbReference>
<dbReference type="Gene3D" id="1.20.120.160">
    <property type="entry name" value="HPT domain"/>
    <property type="match status" value="1"/>
</dbReference>
<dbReference type="Proteomes" id="UP000000321">
    <property type="component" value="Unassembled WGS sequence"/>
</dbReference>
<dbReference type="AlphaFoldDB" id="Q1YI77"/>
<protein>
    <submittedName>
        <fullName evidence="3">Putative Hpt domain</fullName>
    </submittedName>
</protein>
<name>Q1YI77_AURMS</name>
<accession>Q1YI77</accession>
<dbReference type="GO" id="GO:0004672">
    <property type="term" value="F:protein kinase activity"/>
    <property type="evidence" value="ECO:0007669"/>
    <property type="project" value="UniProtKB-ARBA"/>
</dbReference>
<evidence type="ECO:0000313" key="4">
    <source>
        <dbReference type="Proteomes" id="UP000000321"/>
    </source>
</evidence>
<evidence type="ECO:0000259" key="2">
    <source>
        <dbReference type="Pfam" id="PF01627"/>
    </source>
</evidence>
<proteinExistence type="predicted"/>
<reference evidence="3 4" key="1">
    <citation type="journal article" date="2008" name="Appl. Environ. Microbiol.">
        <title>Genomic insights into Mn(II) oxidation by the marine alphaproteobacterium Aurantimonas sp. strain SI85-9A1.</title>
        <authorList>
            <person name="Dick G.J."/>
            <person name="Podell S."/>
            <person name="Johnson H.A."/>
            <person name="Rivera-Espinoza Y."/>
            <person name="Bernier-Latmani R."/>
            <person name="McCarthy J.K."/>
            <person name="Torpey J.W."/>
            <person name="Clement B.G."/>
            <person name="Gaasterland T."/>
            <person name="Tebo B.M."/>
        </authorList>
    </citation>
    <scope>NUCLEOTIDE SEQUENCE [LARGE SCALE GENOMIC DNA]</scope>
    <source>
        <strain evidence="3 4">SI85-9A1</strain>
    </source>
</reference>
<dbReference type="BioCyc" id="AURANTIMONAS:SI859A1_01606-MONOMER"/>